<evidence type="ECO:0000313" key="2">
    <source>
        <dbReference type="Proteomes" id="UP000789508"/>
    </source>
</evidence>
<dbReference type="EMBL" id="CAJVPS010009477">
    <property type="protein sequence ID" value="CAG8650369.1"/>
    <property type="molecule type" value="Genomic_DNA"/>
</dbReference>
<keyword evidence="2" id="KW-1185">Reference proteome</keyword>
<gene>
    <name evidence="1" type="ORF">ALEPTO_LOCUS9986</name>
</gene>
<dbReference type="Proteomes" id="UP000789508">
    <property type="component" value="Unassembled WGS sequence"/>
</dbReference>
<protein>
    <submittedName>
        <fullName evidence="1">1525_t:CDS:1</fullName>
    </submittedName>
</protein>
<proteinExistence type="predicted"/>
<reference evidence="1" key="1">
    <citation type="submission" date="2021-06" db="EMBL/GenBank/DDBJ databases">
        <authorList>
            <person name="Kallberg Y."/>
            <person name="Tangrot J."/>
            <person name="Rosling A."/>
        </authorList>
    </citation>
    <scope>NUCLEOTIDE SEQUENCE</scope>
    <source>
        <strain evidence="1">FL130A</strain>
    </source>
</reference>
<accession>A0A9N9DVX4</accession>
<sequence length="138" mass="15535">MKELRLIEDQGKFILSITLITRNGQFPNFGYDGHFFNPNPDLLPEESTIHKDQVSDLPAILQAIKEYIRNNPSRFYLSKEVKFNKEATPGNTFSGIREICFGGDGQGAPALFPGHYSETEYEELKNLLPADRACKVPG</sequence>
<organism evidence="1 2">
    <name type="scientific">Ambispora leptoticha</name>
    <dbReference type="NCBI Taxonomy" id="144679"/>
    <lineage>
        <taxon>Eukaryota</taxon>
        <taxon>Fungi</taxon>
        <taxon>Fungi incertae sedis</taxon>
        <taxon>Mucoromycota</taxon>
        <taxon>Glomeromycotina</taxon>
        <taxon>Glomeromycetes</taxon>
        <taxon>Archaeosporales</taxon>
        <taxon>Ambisporaceae</taxon>
        <taxon>Ambispora</taxon>
    </lineage>
</organism>
<name>A0A9N9DVX4_9GLOM</name>
<comment type="caution">
    <text evidence="1">The sequence shown here is derived from an EMBL/GenBank/DDBJ whole genome shotgun (WGS) entry which is preliminary data.</text>
</comment>
<evidence type="ECO:0000313" key="1">
    <source>
        <dbReference type="EMBL" id="CAG8650369.1"/>
    </source>
</evidence>
<dbReference type="AlphaFoldDB" id="A0A9N9DVX4"/>
<feature type="non-terminal residue" evidence="1">
    <location>
        <position position="1"/>
    </location>
</feature>